<name>A0ACC3YSU3_COLTU</name>
<proteinExistence type="predicted"/>
<sequence>MSVNSAIAALPAYKALDAFVKAGDKKSLEDTVQKFNDLAKASESELEDFLWDTYNAIFAVAKQTSPEKQEPLADFVQRLRETTVTGSNGQALHLQESVVWKDLPTFGWVARDLWNFDVTDASASKEERASWDNLAAFLAQLTARASIDRTRSDPLDFSMFGLWALRTAFEEEHPAEADTEAAVRQAYLWIQYAGDTLKKLSVDGYKLEERTGIAGTKYEETKDWKGFNQERWDLWTDEFKTAQTSSSDSKLKDDAAKAVNIMKSK</sequence>
<dbReference type="EMBL" id="VUJX02000006">
    <property type="protein sequence ID" value="KAL0934946.1"/>
    <property type="molecule type" value="Genomic_DNA"/>
</dbReference>
<keyword evidence="2" id="KW-1185">Reference proteome</keyword>
<evidence type="ECO:0000313" key="1">
    <source>
        <dbReference type="EMBL" id="KAL0934946.1"/>
    </source>
</evidence>
<comment type="caution">
    <text evidence="1">The sequence shown here is derived from an EMBL/GenBank/DDBJ whole genome shotgun (WGS) entry which is preliminary data.</text>
</comment>
<dbReference type="Proteomes" id="UP000805649">
    <property type="component" value="Unassembled WGS sequence"/>
</dbReference>
<accession>A0ACC3YSU3</accession>
<gene>
    <name evidence="1" type="ORF">CTRU02_209537</name>
</gene>
<reference evidence="1 2" key="1">
    <citation type="journal article" date="2020" name="Phytopathology">
        <title>Genome Sequence Resources of Colletotrichum truncatum, C. plurivorum, C. musicola, and C. sojae: Four Species Pathogenic to Soybean (Glycine max).</title>
        <authorList>
            <person name="Rogerio F."/>
            <person name="Boufleur T.R."/>
            <person name="Ciampi-Guillardi M."/>
            <person name="Sukno S.A."/>
            <person name="Thon M.R."/>
            <person name="Massola Junior N.S."/>
            <person name="Baroncelli R."/>
        </authorList>
    </citation>
    <scope>NUCLEOTIDE SEQUENCE [LARGE SCALE GENOMIC DNA]</scope>
    <source>
        <strain evidence="1 2">CMES1059</strain>
    </source>
</reference>
<protein>
    <submittedName>
        <fullName evidence="1">Uncharacterized protein</fullName>
    </submittedName>
</protein>
<organism evidence="1 2">
    <name type="scientific">Colletotrichum truncatum</name>
    <name type="common">Anthracnose fungus</name>
    <name type="synonym">Colletotrichum capsici</name>
    <dbReference type="NCBI Taxonomy" id="5467"/>
    <lineage>
        <taxon>Eukaryota</taxon>
        <taxon>Fungi</taxon>
        <taxon>Dikarya</taxon>
        <taxon>Ascomycota</taxon>
        <taxon>Pezizomycotina</taxon>
        <taxon>Sordariomycetes</taxon>
        <taxon>Hypocreomycetidae</taxon>
        <taxon>Glomerellales</taxon>
        <taxon>Glomerellaceae</taxon>
        <taxon>Colletotrichum</taxon>
        <taxon>Colletotrichum truncatum species complex</taxon>
    </lineage>
</organism>
<evidence type="ECO:0000313" key="2">
    <source>
        <dbReference type="Proteomes" id="UP000805649"/>
    </source>
</evidence>